<dbReference type="CDD" id="cd06928">
    <property type="entry name" value="RNAP_alpha_NTD"/>
    <property type="match status" value="1"/>
</dbReference>
<feature type="region of interest" description="Alpha C-terminal domain (alpha-CTD)" evidence="11">
    <location>
        <begin position="254"/>
        <end position="325"/>
    </location>
</feature>
<dbReference type="NCBIfam" id="TIGR02027">
    <property type="entry name" value="rpoA"/>
    <property type="match status" value="1"/>
</dbReference>
<dbReference type="InterPro" id="IPR036603">
    <property type="entry name" value="RBP11-like"/>
</dbReference>
<dbReference type="Pfam" id="PF01000">
    <property type="entry name" value="RNA_pol_A_bac"/>
    <property type="match status" value="1"/>
</dbReference>
<evidence type="ECO:0000256" key="11">
    <source>
        <dbReference type="HAMAP-Rule" id="MF_00059"/>
    </source>
</evidence>
<dbReference type="SUPFAM" id="SSF47789">
    <property type="entry name" value="C-terminal domain of RNA polymerase alpha subunit"/>
    <property type="match status" value="1"/>
</dbReference>
<dbReference type="NCBIfam" id="NF003519">
    <property type="entry name" value="PRK05182.2-5"/>
    <property type="match status" value="1"/>
</dbReference>
<dbReference type="GO" id="GO:0046983">
    <property type="term" value="F:protein dimerization activity"/>
    <property type="evidence" value="ECO:0007669"/>
    <property type="project" value="InterPro"/>
</dbReference>
<comment type="domain">
    <text evidence="11">The N-terminal domain is essential for RNAP assembly and basal transcription, whereas the C-terminal domain is involved in interaction with transcriptional regulators and with upstream promoter elements.</text>
</comment>
<dbReference type="OrthoDB" id="9805706at2"/>
<sequence>MAKAAPKNLLKGLKRPKSAEFQHVETRPDYGKFVAEPFEKGFGVTIANSLRRVLMSYIEGAAIVAVKIEGVSHEFSTMPGIKEDVTRLILNLKRVRLKMEGQGPLTLEVEKKGAGVLMAGDFAVSNSVEIMNPDLVLAHMNEDANLKMTLQIDKGRGYLPAEITKKMIDEVGVIPIDALFSPITKVNFDITETRVDQRTDYDKVTFEIWTDMTISPEDAMAYAAKILKEHLTVFINFAEEMYEEEEFDETDERLKKAMQVALEDMEMSVRSIAVLRSLDMRNVKDIVTRYEDDLRKSKHYSDKVLLQLKSKLANMNLAFGMRDGR</sequence>
<dbReference type="SUPFAM" id="SSF55257">
    <property type="entry name" value="RBP11-like subunits of RNA polymerase"/>
    <property type="match status" value="1"/>
</dbReference>
<evidence type="ECO:0000256" key="3">
    <source>
        <dbReference type="ARBA" id="ARBA00015972"/>
    </source>
</evidence>
<dbReference type="InterPro" id="IPR011262">
    <property type="entry name" value="DNA-dir_RNA_pol_insert"/>
</dbReference>
<evidence type="ECO:0000256" key="10">
    <source>
        <dbReference type="ARBA" id="ARBA00048552"/>
    </source>
</evidence>
<evidence type="ECO:0000256" key="9">
    <source>
        <dbReference type="ARBA" id="ARBA00033070"/>
    </source>
</evidence>
<evidence type="ECO:0000256" key="4">
    <source>
        <dbReference type="ARBA" id="ARBA00022478"/>
    </source>
</evidence>
<accession>I4B7F9</accession>
<dbReference type="RefSeq" id="WP_014803721.1">
    <property type="nucleotide sequence ID" value="NC_018020.1"/>
</dbReference>
<comment type="function">
    <text evidence="11">DNA-dependent RNA polymerase catalyzes the transcription of DNA into RNA using the four ribonucleoside triphosphates as substrates.</text>
</comment>
<dbReference type="STRING" id="869212.Turpa_2576"/>
<organism evidence="13 14">
    <name type="scientific">Turneriella parva (strain ATCC BAA-1111 / DSM 21527 / NCTC 11395 / H)</name>
    <name type="common">Leptospira parva</name>
    <dbReference type="NCBI Taxonomy" id="869212"/>
    <lineage>
        <taxon>Bacteria</taxon>
        <taxon>Pseudomonadati</taxon>
        <taxon>Spirochaetota</taxon>
        <taxon>Spirochaetia</taxon>
        <taxon>Leptospirales</taxon>
        <taxon>Leptospiraceae</taxon>
        <taxon>Turneriella</taxon>
    </lineage>
</organism>
<comment type="catalytic activity">
    <reaction evidence="10 11">
        <text>RNA(n) + a ribonucleoside 5'-triphosphate = RNA(n+1) + diphosphate</text>
        <dbReference type="Rhea" id="RHEA:21248"/>
        <dbReference type="Rhea" id="RHEA-COMP:14527"/>
        <dbReference type="Rhea" id="RHEA-COMP:17342"/>
        <dbReference type="ChEBI" id="CHEBI:33019"/>
        <dbReference type="ChEBI" id="CHEBI:61557"/>
        <dbReference type="ChEBI" id="CHEBI:140395"/>
        <dbReference type="EC" id="2.7.7.6"/>
    </reaction>
</comment>
<feature type="domain" description="DNA-directed RNA polymerase RpoA/D/Rpb3-type" evidence="12">
    <location>
        <begin position="30"/>
        <end position="237"/>
    </location>
</feature>
<dbReference type="InterPro" id="IPR011773">
    <property type="entry name" value="DNA-dir_RpoA"/>
</dbReference>
<dbReference type="Pfam" id="PF01193">
    <property type="entry name" value="RNA_pol_L"/>
    <property type="match status" value="1"/>
</dbReference>
<dbReference type="NCBIfam" id="NF003513">
    <property type="entry name" value="PRK05182.1-2"/>
    <property type="match status" value="1"/>
</dbReference>
<dbReference type="GO" id="GO:0000428">
    <property type="term" value="C:DNA-directed RNA polymerase complex"/>
    <property type="evidence" value="ECO:0007669"/>
    <property type="project" value="UniProtKB-KW"/>
</dbReference>
<evidence type="ECO:0000256" key="2">
    <source>
        <dbReference type="ARBA" id="ARBA00012418"/>
    </source>
</evidence>
<dbReference type="AlphaFoldDB" id="I4B7F9"/>
<comment type="subunit">
    <text evidence="11">Homodimer. The RNAP catalytic core consists of 2 alpha, 1 beta, 1 beta' and 1 omega subunit. When a sigma factor is associated with the core the holoenzyme is formed, which can initiate transcription.</text>
</comment>
<dbReference type="PATRIC" id="fig|869212.3.peg.2592"/>
<dbReference type="HOGENOM" id="CLU_053084_0_1_12"/>
<dbReference type="GO" id="GO:0003677">
    <property type="term" value="F:DNA binding"/>
    <property type="evidence" value="ECO:0007669"/>
    <property type="project" value="UniProtKB-UniRule"/>
</dbReference>
<dbReference type="EC" id="2.7.7.6" evidence="2 11"/>
<dbReference type="FunFam" id="2.170.120.12:FF:000001">
    <property type="entry name" value="DNA-directed RNA polymerase subunit alpha"/>
    <property type="match status" value="1"/>
</dbReference>
<dbReference type="GO" id="GO:0006351">
    <property type="term" value="P:DNA-templated transcription"/>
    <property type="evidence" value="ECO:0007669"/>
    <property type="project" value="UniProtKB-UniRule"/>
</dbReference>
<keyword evidence="14" id="KW-1185">Reference proteome</keyword>
<protein>
    <recommendedName>
        <fullName evidence="3 11">DNA-directed RNA polymerase subunit alpha</fullName>
        <shortName evidence="11">RNAP subunit alpha</shortName>
        <ecNumber evidence="2 11">2.7.7.6</ecNumber>
    </recommendedName>
    <alternativeName>
        <fullName evidence="9 11">RNA polymerase subunit alpha</fullName>
    </alternativeName>
    <alternativeName>
        <fullName evidence="8 11">Transcriptase subunit alpha</fullName>
    </alternativeName>
</protein>
<dbReference type="InterPro" id="IPR036643">
    <property type="entry name" value="RNApol_insert_sf"/>
</dbReference>
<dbReference type="SMART" id="SM00662">
    <property type="entry name" value="RPOLD"/>
    <property type="match status" value="1"/>
</dbReference>
<keyword evidence="6 11" id="KW-0548">Nucleotidyltransferase</keyword>
<evidence type="ECO:0000256" key="7">
    <source>
        <dbReference type="ARBA" id="ARBA00023163"/>
    </source>
</evidence>
<dbReference type="KEGG" id="tpx:Turpa_2576"/>
<dbReference type="Gene3D" id="2.170.120.12">
    <property type="entry name" value="DNA-directed RNA polymerase, insert domain"/>
    <property type="match status" value="1"/>
</dbReference>
<dbReference type="Proteomes" id="UP000006048">
    <property type="component" value="Chromosome"/>
</dbReference>
<dbReference type="InterPro" id="IPR011263">
    <property type="entry name" value="DNA-dir_RNA_pol_RpoA/D/Rpb3"/>
</dbReference>
<keyword evidence="4 11" id="KW-0240">DNA-directed RNA polymerase</keyword>
<dbReference type="Pfam" id="PF03118">
    <property type="entry name" value="RNA_pol_A_CTD"/>
    <property type="match status" value="1"/>
</dbReference>
<evidence type="ECO:0000256" key="6">
    <source>
        <dbReference type="ARBA" id="ARBA00022695"/>
    </source>
</evidence>
<dbReference type="EMBL" id="CP002959">
    <property type="protein sequence ID" value="AFM13216.1"/>
    <property type="molecule type" value="Genomic_DNA"/>
</dbReference>
<evidence type="ECO:0000256" key="5">
    <source>
        <dbReference type="ARBA" id="ARBA00022679"/>
    </source>
</evidence>
<evidence type="ECO:0000259" key="12">
    <source>
        <dbReference type="SMART" id="SM00662"/>
    </source>
</evidence>
<reference evidence="13 14" key="1">
    <citation type="submission" date="2012-06" db="EMBL/GenBank/DDBJ databases">
        <title>The complete chromosome of genome of Turneriella parva DSM 21527.</title>
        <authorList>
            <consortium name="US DOE Joint Genome Institute (JGI-PGF)"/>
            <person name="Lucas S."/>
            <person name="Han J."/>
            <person name="Lapidus A."/>
            <person name="Bruce D."/>
            <person name="Goodwin L."/>
            <person name="Pitluck S."/>
            <person name="Peters L."/>
            <person name="Kyrpides N."/>
            <person name="Mavromatis K."/>
            <person name="Ivanova N."/>
            <person name="Mikhailova N."/>
            <person name="Chertkov O."/>
            <person name="Detter J.C."/>
            <person name="Tapia R."/>
            <person name="Han C."/>
            <person name="Land M."/>
            <person name="Hauser L."/>
            <person name="Markowitz V."/>
            <person name="Cheng J.-F."/>
            <person name="Hugenholtz P."/>
            <person name="Woyke T."/>
            <person name="Wu D."/>
            <person name="Gronow S."/>
            <person name="Wellnitz S."/>
            <person name="Brambilla E."/>
            <person name="Klenk H.-P."/>
            <person name="Eisen J.A."/>
        </authorList>
    </citation>
    <scope>NUCLEOTIDE SEQUENCE [LARGE SCALE GENOMIC DNA]</scope>
    <source>
        <strain evidence="14">ATCC BAA-1111 / DSM 21527 / NCTC 11395 / H</strain>
    </source>
</reference>
<dbReference type="HAMAP" id="MF_00059">
    <property type="entry name" value="RNApol_bact_RpoA"/>
    <property type="match status" value="1"/>
</dbReference>
<feature type="region of interest" description="Alpha N-terminal domain (alpha-NTD)" evidence="11">
    <location>
        <begin position="1"/>
        <end position="238"/>
    </location>
</feature>
<evidence type="ECO:0000256" key="8">
    <source>
        <dbReference type="ARBA" id="ARBA00032524"/>
    </source>
</evidence>
<dbReference type="SUPFAM" id="SSF56553">
    <property type="entry name" value="Insert subdomain of RNA polymerase alpha subunit"/>
    <property type="match status" value="1"/>
</dbReference>
<dbReference type="Gene3D" id="1.10.150.20">
    <property type="entry name" value="5' to 3' exonuclease, C-terminal subdomain"/>
    <property type="match status" value="1"/>
</dbReference>
<gene>
    <name evidence="11" type="primary">rpoA</name>
    <name evidence="13" type="ordered locus">Turpa_2576</name>
</gene>
<dbReference type="GO" id="GO:0003899">
    <property type="term" value="F:DNA-directed RNA polymerase activity"/>
    <property type="evidence" value="ECO:0007669"/>
    <property type="project" value="UniProtKB-UniRule"/>
</dbReference>
<keyword evidence="7 11" id="KW-0804">Transcription</keyword>
<evidence type="ECO:0000313" key="13">
    <source>
        <dbReference type="EMBL" id="AFM13216.1"/>
    </source>
</evidence>
<name>I4B7F9_TURPD</name>
<evidence type="ECO:0000256" key="1">
    <source>
        <dbReference type="ARBA" id="ARBA00007123"/>
    </source>
</evidence>
<dbReference type="InterPro" id="IPR011260">
    <property type="entry name" value="RNAP_asu_C"/>
</dbReference>
<dbReference type="Gene3D" id="3.30.1360.10">
    <property type="entry name" value="RNA polymerase, RBP11-like subunit"/>
    <property type="match status" value="1"/>
</dbReference>
<comment type="similarity">
    <text evidence="1 11">Belongs to the RNA polymerase alpha chain family.</text>
</comment>
<keyword evidence="5 11" id="KW-0808">Transferase</keyword>
<proteinExistence type="inferred from homology"/>
<evidence type="ECO:0000313" key="14">
    <source>
        <dbReference type="Proteomes" id="UP000006048"/>
    </source>
</evidence>
<dbReference type="GO" id="GO:0005737">
    <property type="term" value="C:cytoplasm"/>
    <property type="evidence" value="ECO:0007669"/>
    <property type="project" value="UniProtKB-ARBA"/>
</dbReference>